<dbReference type="PANTHER" id="PTHR23355:SF9">
    <property type="entry name" value="DIS3-LIKE EXONUCLEASE 2"/>
    <property type="match status" value="1"/>
</dbReference>
<dbReference type="SUPFAM" id="SSF50249">
    <property type="entry name" value="Nucleic acid-binding proteins"/>
    <property type="match status" value="1"/>
</dbReference>
<evidence type="ECO:0000313" key="2">
    <source>
        <dbReference type="EMBL" id="QHT99657.1"/>
    </source>
</evidence>
<reference evidence="2" key="1">
    <citation type="journal article" date="2020" name="Nature">
        <title>Giant virus diversity and host interactions through global metagenomics.</title>
        <authorList>
            <person name="Schulz F."/>
            <person name="Roux S."/>
            <person name="Paez-Espino D."/>
            <person name="Jungbluth S."/>
            <person name="Walsh D.A."/>
            <person name="Denef V.J."/>
            <person name="McMahon K.D."/>
            <person name="Konstantinidis K.T."/>
            <person name="Eloe-Fadrosh E.A."/>
            <person name="Kyrpides N.C."/>
            <person name="Woyke T."/>
        </authorList>
    </citation>
    <scope>NUCLEOTIDE SEQUENCE</scope>
    <source>
        <strain evidence="2">GVMAG-M-3300025727-45</strain>
    </source>
</reference>
<organism evidence="2">
    <name type="scientific">viral metagenome</name>
    <dbReference type="NCBI Taxonomy" id="1070528"/>
    <lineage>
        <taxon>unclassified sequences</taxon>
        <taxon>metagenomes</taxon>
        <taxon>organismal metagenomes</taxon>
    </lineage>
</organism>
<proteinExistence type="predicted"/>
<dbReference type="Pfam" id="PF00773">
    <property type="entry name" value="RNB"/>
    <property type="match status" value="2"/>
</dbReference>
<dbReference type="InterPro" id="IPR012340">
    <property type="entry name" value="NA-bd_OB-fold"/>
</dbReference>
<dbReference type="AlphaFoldDB" id="A0A6C0J6R4"/>
<dbReference type="SMART" id="SM00955">
    <property type="entry name" value="RNB"/>
    <property type="match status" value="1"/>
</dbReference>
<dbReference type="GO" id="GO:0000932">
    <property type="term" value="C:P-body"/>
    <property type="evidence" value="ECO:0007669"/>
    <property type="project" value="TreeGrafter"/>
</dbReference>
<accession>A0A6C0J6R4</accession>
<protein>
    <recommendedName>
        <fullName evidence="1">RNB domain-containing protein</fullName>
    </recommendedName>
</protein>
<dbReference type="GO" id="GO:0000175">
    <property type="term" value="F:3'-5'-RNA exonuclease activity"/>
    <property type="evidence" value="ECO:0007669"/>
    <property type="project" value="TreeGrafter"/>
</dbReference>
<feature type="domain" description="RNB" evidence="1">
    <location>
        <begin position="122"/>
        <end position="363"/>
    </location>
</feature>
<evidence type="ECO:0000259" key="1">
    <source>
        <dbReference type="SMART" id="SM00955"/>
    </source>
</evidence>
<name>A0A6C0J6R4_9ZZZZ</name>
<dbReference type="PANTHER" id="PTHR23355">
    <property type="entry name" value="RIBONUCLEASE"/>
    <property type="match status" value="1"/>
</dbReference>
<sequence>MIKNNKPLLMELGHIILEKRTTYGTNKKGVPLYRFVSHQGNNTKRVVAYKKVNKNETTNVYAVVQPTEDTNKVSIVQIIGQIGNKAAEYEYLLHKNNLLSKQIKVQQPKCYYENIINEELTRRECINAFTIDPATCKDYDDAFSVQTIYNRIIIGVHIADVSFLVQPETMLDIIALNNLSTVYPAIKEPIHMLPKIICEDLMSLKEKTKKLCVSVYYTYENNNCINYKIVRDSVYIKKNYSYENAISKDINTLFNLSKSKDSHDLVAYWMVKTNITIANEITKNKSCILRVYNGKNENLNNNLNETQKLQYKGLYYDSANYIISNNKDDKHSMFDNIYTHFTSPLRRYCDIIVHRYLFSDYKIDDSIIKSINNKNTLLNKLKRGEEKLNIIYELEEYWSKNTIHFKTTGIVLKTEPLYVSIKILDKSFLLKVKSEKKFELFNSVIVFLIPTIKHERKKLLINIQ</sequence>
<dbReference type="InterPro" id="IPR050180">
    <property type="entry name" value="RNR_Ribonuclease"/>
</dbReference>
<dbReference type="GO" id="GO:0003723">
    <property type="term" value="F:RNA binding"/>
    <property type="evidence" value="ECO:0007669"/>
    <property type="project" value="InterPro"/>
</dbReference>
<dbReference type="EMBL" id="MN740312">
    <property type="protein sequence ID" value="QHT99657.1"/>
    <property type="molecule type" value="Genomic_DNA"/>
</dbReference>
<dbReference type="InterPro" id="IPR001900">
    <property type="entry name" value="RNase_II/R"/>
</dbReference>
<dbReference type="GO" id="GO:0006402">
    <property type="term" value="P:mRNA catabolic process"/>
    <property type="evidence" value="ECO:0007669"/>
    <property type="project" value="TreeGrafter"/>
</dbReference>